<protein>
    <submittedName>
        <fullName evidence="1">Uncharacterized protein</fullName>
    </submittedName>
</protein>
<reference evidence="1 2" key="1">
    <citation type="submission" date="2024-03" db="EMBL/GenBank/DDBJ databases">
        <title>Aureococcus anophagefferens CCMP1851 and Kratosvirus quantuckense: Draft genome of a second virus-susceptible host strain in the model system.</title>
        <authorList>
            <person name="Chase E."/>
            <person name="Truchon A.R."/>
            <person name="Schepens W."/>
            <person name="Wilhelm S.W."/>
        </authorList>
    </citation>
    <scope>NUCLEOTIDE SEQUENCE [LARGE SCALE GENOMIC DNA]</scope>
    <source>
        <strain evidence="1 2">CCMP1851</strain>
    </source>
</reference>
<keyword evidence="2" id="KW-1185">Reference proteome</keyword>
<accession>A0ABR1GFJ6</accession>
<gene>
    <name evidence="1" type="ORF">SO694_00134043</name>
</gene>
<comment type="caution">
    <text evidence="1">The sequence shown here is derived from an EMBL/GenBank/DDBJ whole genome shotgun (WGS) entry which is preliminary data.</text>
</comment>
<dbReference type="KEGG" id="aaf:AURANDRAFT_62809"/>
<name>A0ABR1GFJ6_AURAN</name>
<evidence type="ECO:0000313" key="1">
    <source>
        <dbReference type="EMBL" id="KAK7254841.1"/>
    </source>
</evidence>
<dbReference type="InterPro" id="IPR006311">
    <property type="entry name" value="TAT_signal"/>
</dbReference>
<organism evidence="1 2">
    <name type="scientific">Aureococcus anophagefferens</name>
    <name type="common">Harmful bloom alga</name>
    <dbReference type="NCBI Taxonomy" id="44056"/>
    <lineage>
        <taxon>Eukaryota</taxon>
        <taxon>Sar</taxon>
        <taxon>Stramenopiles</taxon>
        <taxon>Ochrophyta</taxon>
        <taxon>Pelagophyceae</taxon>
        <taxon>Pelagomonadales</taxon>
        <taxon>Pelagomonadaceae</taxon>
        <taxon>Aureococcus</taxon>
    </lineage>
</organism>
<dbReference type="EMBL" id="JBBJCI010000015">
    <property type="protein sequence ID" value="KAK7254841.1"/>
    <property type="molecule type" value="Genomic_DNA"/>
</dbReference>
<evidence type="ECO:0000313" key="2">
    <source>
        <dbReference type="Proteomes" id="UP001363151"/>
    </source>
</evidence>
<dbReference type="PROSITE" id="PS51318">
    <property type="entry name" value="TAT"/>
    <property type="match status" value="1"/>
</dbReference>
<proteinExistence type="predicted"/>
<dbReference type="Proteomes" id="UP001363151">
    <property type="component" value="Unassembled WGS sequence"/>
</dbReference>
<sequence length="368" mass="38799">MEELSRPRRSRRLAAAVVAVAGALALAAGVALYGPGAAAAALTTTLTALADPPPYDGGSNSNAGTPNDRPAPDAASKTFQNKVKLAKMLEAVNVEGHCEKTPYAFCEYAGCKVLKAGGLASCSCAAVMEQSVYLNLNRTSGFASFLLAHSDYFVDAVSHYARGEWGDKELVDLVCDAMRTQESDHALFPSLSPDLISFPHWSADRNPYKGFADDKEATCESGELVVASCIGAPCFFDSRDSVGNLNATCYCATLPFASTSITIQSSLASTKRYADKEALCGLFDSGKCALNADDGLHGWFGSADLTAVDKLNMNLLAVDVTSISPMIAPEENMCRGAFKVVDFDGSVTTSRVVNSERPFDKVDGGDSS</sequence>